<keyword evidence="3" id="KW-0378">Hydrolase</keyword>
<proteinExistence type="predicted"/>
<dbReference type="GO" id="GO:0016020">
    <property type="term" value="C:membrane"/>
    <property type="evidence" value="ECO:0007669"/>
    <property type="project" value="TreeGrafter"/>
</dbReference>
<dbReference type="PANTHER" id="PTHR23028">
    <property type="entry name" value="ACETYLTRANSFERASE"/>
    <property type="match status" value="1"/>
</dbReference>
<reference evidence="4" key="1">
    <citation type="submission" date="2017-06" db="EMBL/GenBank/DDBJ databases">
        <authorList>
            <person name="Varghese N."/>
            <person name="Submissions S."/>
        </authorList>
    </citation>
    <scope>NUCLEOTIDE SEQUENCE [LARGE SCALE GENOMIC DNA]</scope>
    <source>
        <strain evidence="4">DSM 137</strain>
    </source>
</reference>
<dbReference type="Pfam" id="PF01757">
    <property type="entry name" value="Acyl_transf_3"/>
    <property type="match status" value="1"/>
</dbReference>
<dbReference type="RefSeq" id="WP_158255315.1">
    <property type="nucleotide sequence ID" value="NZ_FYDG01000001.1"/>
</dbReference>
<evidence type="ECO:0000256" key="1">
    <source>
        <dbReference type="SAM" id="Phobius"/>
    </source>
</evidence>
<feature type="transmembrane region" description="Helical" evidence="1">
    <location>
        <begin position="322"/>
        <end position="340"/>
    </location>
</feature>
<keyword evidence="1" id="KW-0812">Transmembrane</keyword>
<keyword evidence="3" id="KW-0808">Transferase</keyword>
<feature type="transmembrane region" description="Helical" evidence="1">
    <location>
        <begin position="147"/>
        <end position="166"/>
    </location>
</feature>
<dbReference type="InterPro" id="IPR050879">
    <property type="entry name" value="Acyltransferase_3"/>
</dbReference>
<dbReference type="Proteomes" id="UP000198418">
    <property type="component" value="Unassembled WGS sequence"/>
</dbReference>
<dbReference type="OrthoDB" id="9796461at2"/>
<accession>A0A212Q649</accession>
<name>A0A212Q649_RHOAC</name>
<evidence type="ECO:0000313" key="3">
    <source>
        <dbReference type="EMBL" id="SNB54777.1"/>
    </source>
</evidence>
<feature type="transmembrane region" description="Helical" evidence="1">
    <location>
        <begin position="208"/>
        <end position="227"/>
    </location>
</feature>
<keyword evidence="4" id="KW-1185">Reference proteome</keyword>
<keyword evidence="3" id="KW-0012">Acyltransferase</keyword>
<sequence length="361" mass="38159">MTQNFSLALDALRFLAALCVFFDHLSSAPFTEHAIPARLGAYGDIAVTVFFVLSGFVIAHVVGARERTARDYALARLSRLYSVVLPALAVTLFADSLGSWLNPDFYAAQKVLWRPVSAAGYAASGLFVNEFRGLGLDGLTPGSNAPFWSLSFEAAYYLLAGLVLFAPRRWQTLAIPGLLLCAGPTVAVLAPIWALGFGLYAWTPPATAPRALLAAAAAAGLALVVFAPELFGPYDNFGVQFPWGCGAFNRNLAQDYGVAFGFALTLVALRGLLGAGAAPHPAVTRLIRRSGALTFPLYCLHYPLICLACALSPFPADDPRRALLAAGVALGGSAALTPLCDRLKVMLRAARFRRGALPAGA</sequence>
<dbReference type="EMBL" id="FYDG01000001">
    <property type="protein sequence ID" value="SNB54777.1"/>
    <property type="molecule type" value="Genomic_DNA"/>
</dbReference>
<evidence type="ECO:0000313" key="4">
    <source>
        <dbReference type="Proteomes" id="UP000198418"/>
    </source>
</evidence>
<dbReference type="InterPro" id="IPR002656">
    <property type="entry name" value="Acyl_transf_3_dom"/>
</dbReference>
<keyword evidence="1" id="KW-1133">Transmembrane helix</keyword>
<feature type="domain" description="Acyltransferase 3" evidence="2">
    <location>
        <begin position="8"/>
        <end position="331"/>
    </location>
</feature>
<dbReference type="GO" id="GO:0016787">
    <property type="term" value="F:hydrolase activity"/>
    <property type="evidence" value="ECO:0007669"/>
    <property type="project" value="UniProtKB-KW"/>
</dbReference>
<evidence type="ECO:0000259" key="2">
    <source>
        <dbReference type="Pfam" id="PF01757"/>
    </source>
</evidence>
<gene>
    <name evidence="3" type="ORF">SAMN06265338_101416</name>
</gene>
<feature type="transmembrane region" description="Helical" evidence="1">
    <location>
        <begin position="37"/>
        <end position="59"/>
    </location>
</feature>
<organism evidence="3 4">
    <name type="scientific">Rhodoblastus acidophilus</name>
    <name type="common">Rhodopseudomonas acidophila</name>
    <dbReference type="NCBI Taxonomy" id="1074"/>
    <lineage>
        <taxon>Bacteria</taxon>
        <taxon>Pseudomonadati</taxon>
        <taxon>Pseudomonadota</taxon>
        <taxon>Alphaproteobacteria</taxon>
        <taxon>Hyphomicrobiales</taxon>
        <taxon>Rhodoblastaceae</taxon>
        <taxon>Rhodoblastus</taxon>
    </lineage>
</organism>
<feature type="transmembrane region" description="Helical" evidence="1">
    <location>
        <begin position="80"/>
        <end position="101"/>
    </location>
</feature>
<feature type="transmembrane region" description="Helical" evidence="1">
    <location>
        <begin position="178"/>
        <end position="202"/>
    </location>
</feature>
<dbReference type="PANTHER" id="PTHR23028:SF53">
    <property type="entry name" value="ACYL_TRANSF_3 DOMAIN-CONTAINING PROTEIN"/>
    <property type="match status" value="1"/>
</dbReference>
<protein>
    <submittedName>
        <fullName evidence="3">Peptidoglycan/LPS O-acetylase OafA/YrhL, contains acyltransferase and SGNH-hydrolase domains</fullName>
    </submittedName>
</protein>
<dbReference type="AlphaFoldDB" id="A0A212Q649"/>
<dbReference type="GO" id="GO:0000271">
    <property type="term" value="P:polysaccharide biosynthetic process"/>
    <property type="evidence" value="ECO:0007669"/>
    <property type="project" value="TreeGrafter"/>
</dbReference>
<keyword evidence="1" id="KW-0472">Membrane</keyword>
<feature type="transmembrane region" description="Helical" evidence="1">
    <location>
        <begin position="295"/>
        <end position="316"/>
    </location>
</feature>
<dbReference type="GO" id="GO:0016747">
    <property type="term" value="F:acyltransferase activity, transferring groups other than amino-acyl groups"/>
    <property type="evidence" value="ECO:0007669"/>
    <property type="project" value="InterPro"/>
</dbReference>